<reference evidence="10 12" key="2">
    <citation type="submission" date="2019-09" db="EMBL/GenBank/DDBJ databases">
        <title>Draft genome sequencing and comparative genomics of hatchery-associated Vibrios.</title>
        <authorList>
            <person name="Kehlet-Delgado H."/>
            <person name="Mueller R.S."/>
        </authorList>
    </citation>
    <scope>NUCLEOTIDE SEQUENCE [LARGE SCALE GENOMIC DNA]</scope>
    <source>
        <strain evidence="10 12">99-70-13A3</strain>
    </source>
</reference>
<dbReference type="Proteomes" id="UP000519158">
    <property type="component" value="Unassembled WGS sequence"/>
</dbReference>
<evidence type="ECO:0000256" key="2">
    <source>
        <dbReference type="ARBA" id="ARBA00007613"/>
    </source>
</evidence>
<dbReference type="GO" id="GO:0015288">
    <property type="term" value="F:porin activity"/>
    <property type="evidence" value="ECO:0007669"/>
    <property type="project" value="TreeGrafter"/>
</dbReference>
<evidence type="ECO:0000256" key="5">
    <source>
        <dbReference type="ARBA" id="ARBA00022692"/>
    </source>
</evidence>
<dbReference type="Pfam" id="PF02321">
    <property type="entry name" value="OEP"/>
    <property type="match status" value="2"/>
</dbReference>
<dbReference type="Gene3D" id="1.20.1600.10">
    <property type="entry name" value="Outer membrane efflux proteins (OEP)"/>
    <property type="match status" value="1"/>
</dbReference>
<dbReference type="SUPFAM" id="SSF56954">
    <property type="entry name" value="Outer membrane efflux proteins (OEP)"/>
    <property type="match status" value="1"/>
</dbReference>
<evidence type="ECO:0000313" key="12">
    <source>
        <dbReference type="Proteomes" id="UP000519158"/>
    </source>
</evidence>
<evidence type="ECO:0000256" key="8">
    <source>
        <dbReference type="SAM" id="SignalP"/>
    </source>
</evidence>
<protein>
    <submittedName>
        <fullName evidence="10">TolC family protein</fullName>
    </submittedName>
</protein>
<keyword evidence="8" id="KW-0732">Signal</keyword>
<dbReference type="AlphaFoldDB" id="A0A7Y4DBF0"/>
<dbReference type="EMBL" id="VTXL01000023">
    <property type="protein sequence ID" value="NOJ15217.1"/>
    <property type="molecule type" value="Genomic_DNA"/>
</dbReference>
<keyword evidence="4" id="KW-1134">Transmembrane beta strand</keyword>
<dbReference type="RefSeq" id="WP_054547677.1">
    <property type="nucleotide sequence ID" value="NZ_CAWOYR010000176.1"/>
</dbReference>
<dbReference type="Proteomes" id="UP000050463">
    <property type="component" value="Unassembled WGS sequence"/>
</dbReference>
<keyword evidence="5" id="KW-0812">Transmembrane</keyword>
<sequence length="484" mass="53051">MQMTKPKFRYLAIASMLLGTVTSPGYAAPLTFSEAWQILQENNNSLAAQQANVERYQHLQNSTSSLNLPSITLGANYTHLDSDVTINGEQFTDSLSGVPNLGAVGGILQPILSGLGGVTSTITEQDIFSSSIRAVWPIFTGGRITAAQNAAEGKSEEAQSQLLMERQARYEDLSKYYFSVILAEDVVKTRQAVEAGLTQHRDFAIKLEQQGQIARVERLQADASLDKAVVERTKAQNDLKIAQLALTQILGQSQSVEPSEQLFINKNLPHMDVFIDQTLMTYPGLKILDAKEKQASSLIKAEKGKYYPEVYLYGDYSLYEDDSLASEMKPDWLVGIGVNVPLLDTSGRSDKVAAAHSAVSQVQFLKSQAKQDLTVLVQKTYLEANQAIEEVQGLNSSLALAQENLLLRKKAFTQGLSNSLEVVDAELYLASIKTQQSAARFKYLISLNKLLALTSEMNAYSSYLTSSVPSDFDSKTDTDSQSKG</sequence>
<evidence type="ECO:0000256" key="1">
    <source>
        <dbReference type="ARBA" id="ARBA00004442"/>
    </source>
</evidence>
<proteinExistence type="inferred from homology"/>
<evidence type="ECO:0000256" key="7">
    <source>
        <dbReference type="ARBA" id="ARBA00023237"/>
    </source>
</evidence>
<evidence type="ECO:0000313" key="11">
    <source>
        <dbReference type="Proteomes" id="UP000050463"/>
    </source>
</evidence>
<feature type="chain" id="PRO_5036217438" evidence="8">
    <location>
        <begin position="28"/>
        <end position="484"/>
    </location>
</feature>
<evidence type="ECO:0000256" key="4">
    <source>
        <dbReference type="ARBA" id="ARBA00022452"/>
    </source>
</evidence>
<gene>
    <name evidence="9" type="ORF">AN168_15625</name>
    <name evidence="10" type="ORF">F0234_20885</name>
</gene>
<dbReference type="PANTHER" id="PTHR30026:SF5">
    <property type="entry name" value="ABC-TYPE EFFLUX SYSTEM SECRETIN COMPONENT"/>
    <property type="match status" value="1"/>
</dbReference>
<name>A0A7Y4DBF0_VIBSP</name>
<feature type="signal peptide" evidence="8">
    <location>
        <begin position="1"/>
        <end position="27"/>
    </location>
</feature>
<evidence type="ECO:0000256" key="3">
    <source>
        <dbReference type="ARBA" id="ARBA00022448"/>
    </source>
</evidence>
<evidence type="ECO:0000256" key="6">
    <source>
        <dbReference type="ARBA" id="ARBA00023136"/>
    </source>
</evidence>
<dbReference type="GO" id="GO:0009279">
    <property type="term" value="C:cell outer membrane"/>
    <property type="evidence" value="ECO:0007669"/>
    <property type="project" value="UniProtKB-SubCell"/>
</dbReference>
<comment type="similarity">
    <text evidence="2">Belongs to the outer membrane factor (OMF) (TC 1.B.17) family.</text>
</comment>
<dbReference type="GO" id="GO:0015562">
    <property type="term" value="F:efflux transmembrane transporter activity"/>
    <property type="evidence" value="ECO:0007669"/>
    <property type="project" value="InterPro"/>
</dbReference>
<dbReference type="GO" id="GO:1990281">
    <property type="term" value="C:efflux pump complex"/>
    <property type="evidence" value="ECO:0007669"/>
    <property type="project" value="TreeGrafter"/>
</dbReference>
<dbReference type="EMBL" id="LIZK01000006">
    <property type="protein sequence ID" value="KPL93392.1"/>
    <property type="molecule type" value="Genomic_DNA"/>
</dbReference>
<keyword evidence="3" id="KW-0813">Transport</keyword>
<comment type="subcellular location">
    <subcellularLocation>
        <location evidence="1">Cell outer membrane</location>
    </subcellularLocation>
</comment>
<comment type="caution">
    <text evidence="10">The sequence shown here is derived from an EMBL/GenBank/DDBJ whole genome shotgun (WGS) entry which is preliminary data.</text>
</comment>
<dbReference type="PANTHER" id="PTHR30026">
    <property type="entry name" value="OUTER MEMBRANE PROTEIN TOLC"/>
    <property type="match status" value="1"/>
</dbReference>
<organism evidence="10 12">
    <name type="scientific">Vibrio splendidus</name>
    <dbReference type="NCBI Taxonomy" id="29497"/>
    <lineage>
        <taxon>Bacteria</taxon>
        <taxon>Pseudomonadati</taxon>
        <taxon>Pseudomonadota</taxon>
        <taxon>Gammaproteobacteria</taxon>
        <taxon>Vibrionales</taxon>
        <taxon>Vibrionaceae</taxon>
        <taxon>Vibrio</taxon>
    </lineage>
</organism>
<accession>A0A7Y4DBF0</accession>
<dbReference type="InterPro" id="IPR051906">
    <property type="entry name" value="TolC-like"/>
</dbReference>
<keyword evidence="7" id="KW-0998">Cell outer membrane</keyword>
<keyword evidence="6" id="KW-0472">Membrane</keyword>
<reference evidence="9 11" key="1">
    <citation type="submission" date="2015-08" db="EMBL/GenBank/DDBJ databases">
        <title>Draft Genome Sequence of Vibrio splendidus UCD-SED7.</title>
        <authorList>
            <person name="Lee R.D."/>
            <person name="Lang J.M."/>
            <person name="Coil D.A."/>
            <person name="Jospin G."/>
            <person name="Eisen J.A."/>
        </authorList>
    </citation>
    <scope>NUCLEOTIDE SEQUENCE [LARGE SCALE GENOMIC DNA]</scope>
    <source>
        <strain evidence="9 11">UCD-SED7</strain>
    </source>
</reference>
<evidence type="ECO:0000313" key="9">
    <source>
        <dbReference type="EMBL" id="KPL93392.1"/>
    </source>
</evidence>
<evidence type="ECO:0000313" key="10">
    <source>
        <dbReference type="EMBL" id="NOJ15217.1"/>
    </source>
</evidence>
<dbReference type="InterPro" id="IPR003423">
    <property type="entry name" value="OMP_efflux"/>
</dbReference>